<dbReference type="InterPro" id="IPR036907">
    <property type="entry name" value="5'-Nucleotdase_C_sf"/>
</dbReference>
<dbReference type="Gene3D" id="3.60.21.10">
    <property type="match status" value="1"/>
</dbReference>
<feature type="domain" description="5'-Nucleotidase C-terminal" evidence="4">
    <location>
        <begin position="393"/>
        <end position="521"/>
    </location>
</feature>
<dbReference type="Pfam" id="PF00149">
    <property type="entry name" value="Metallophos"/>
    <property type="match status" value="1"/>
</dbReference>
<comment type="similarity">
    <text evidence="2">Belongs to the 5'-nucleotidase family.</text>
</comment>
<evidence type="ECO:0000256" key="2">
    <source>
        <dbReference type="RuleBase" id="RU362119"/>
    </source>
</evidence>
<dbReference type="SUPFAM" id="SSF56300">
    <property type="entry name" value="Metallo-dependent phosphatases"/>
    <property type="match status" value="1"/>
</dbReference>
<reference evidence="5 6" key="1">
    <citation type="submission" date="2019-10" db="EMBL/GenBank/DDBJ databases">
        <title>New species of Slilvanegrellaceae.</title>
        <authorList>
            <person name="Pitt A."/>
            <person name="Hahn M.W."/>
        </authorList>
    </citation>
    <scope>NUCLEOTIDE SEQUENCE [LARGE SCALE GENOMIC DNA]</scope>
    <source>
        <strain evidence="5 6">SP-Ram-0.45-NSY-1</strain>
    </source>
</reference>
<dbReference type="GO" id="GO:0009166">
    <property type="term" value="P:nucleotide catabolic process"/>
    <property type="evidence" value="ECO:0007669"/>
    <property type="project" value="InterPro"/>
</dbReference>
<evidence type="ECO:0000313" key="5">
    <source>
        <dbReference type="EMBL" id="KAB8037702.1"/>
    </source>
</evidence>
<dbReference type="Proteomes" id="UP000437748">
    <property type="component" value="Unassembled WGS sequence"/>
</dbReference>
<dbReference type="InterPro" id="IPR008334">
    <property type="entry name" value="5'-Nucleotdase_C"/>
</dbReference>
<dbReference type="SUPFAM" id="SSF55816">
    <property type="entry name" value="5'-nucleotidase (syn. UDP-sugar hydrolase), C-terminal domain"/>
    <property type="match status" value="1"/>
</dbReference>
<keyword evidence="2" id="KW-0378">Hydrolase</keyword>
<dbReference type="InterPro" id="IPR004843">
    <property type="entry name" value="Calcineurin-like_PHP"/>
</dbReference>
<dbReference type="GO" id="GO:0000166">
    <property type="term" value="F:nucleotide binding"/>
    <property type="evidence" value="ECO:0007669"/>
    <property type="project" value="UniProtKB-KW"/>
</dbReference>
<accession>A0A6N6VQT6</accession>
<dbReference type="RefSeq" id="WP_153420778.1">
    <property type="nucleotide sequence ID" value="NZ_WFLM01000004.1"/>
</dbReference>
<protein>
    <submittedName>
        <fullName evidence="5">Bifunctional 2',3'-cyclic-nucleotide 2'-phosphodiesterase/3'-nucleotidase</fullName>
    </submittedName>
</protein>
<evidence type="ECO:0000259" key="3">
    <source>
        <dbReference type="Pfam" id="PF00149"/>
    </source>
</evidence>
<keyword evidence="2" id="KW-0547">Nucleotide-binding</keyword>
<name>A0A6N6VQT6_9BACT</name>
<feature type="domain" description="Calcineurin-like phosphoesterase" evidence="3">
    <location>
        <begin position="12"/>
        <end position="248"/>
    </location>
</feature>
<gene>
    <name evidence="5" type="ORF">GCL60_11040</name>
</gene>
<keyword evidence="6" id="KW-1185">Reference proteome</keyword>
<dbReference type="OrthoDB" id="9803927at2"/>
<dbReference type="PRINTS" id="PR01607">
    <property type="entry name" value="APYRASEFAMLY"/>
</dbReference>
<comment type="caution">
    <text evidence="5">The sequence shown here is derived from an EMBL/GenBank/DDBJ whole genome shotgun (WGS) entry which is preliminary data.</text>
</comment>
<dbReference type="Pfam" id="PF02872">
    <property type="entry name" value="5_nucleotid_C"/>
    <property type="match status" value="1"/>
</dbReference>
<dbReference type="InterPro" id="IPR006179">
    <property type="entry name" value="5_nucleotidase/apyrase"/>
</dbReference>
<keyword evidence="1" id="KW-0732">Signal</keyword>
<organism evidence="5 6">
    <name type="scientific">Silvanigrella paludirubra</name>
    <dbReference type="NCBI Taxonomy" id="2499159"/>
    <lineage>
        <taxon>Bacteria</taxon>
        <taxon>Pseudomonadati</taxon>
        <taxon>Bdellovibrionota</taxon>
        <taxon>Oligoflexia</taxon>
        <taxon>Silvanigrellales</taxon>
        <taxon>Silvanigrellaceae</taxon>
        <taxon>Silvanigrella</taxon>
    </lineage>
</organism>
<sequence length="608" mass="69702">MTSPPNCYQLAILETSDLHCYIVPYDYYNDKKSEVFGLAKTATLIKKFQKIYKNNILVDNGDLIQGNALSDYVSRYKPLEKDKNHPIFKVMNYLNYDIATVGNHDFNYGLEFLKRVTNQAKFPYICSNIYLFDENKENNMGESLYPESYIIEKKFEDNASIKIGFIGVAPPQILIWDKHILDNKIIIKDIVESSKKQAIQLKKNGADLVIALAHSGILPLKYIKNTENAVYELTKIKQIDAVFSGHAHNIFPGGKVFQNLDKYKIDNTIGKINNIPVVMPGALGSHLGIIRFNLEKKKNVWKINQSFSEIHSVKDVEPDSKVISLVEEENKNVLNYIRSYVGKSNIHFYSWFSSLGNSYTSQFIQKTAIEFASNKFKNTKWENLPFLCSFAPLNTGTHGSSFINIPKGPLAIKDISNLYPYDNEIKVLLVNGEQIKDWLEFSAQTFNQINVTSSEEIFLLNPLFPTFNFDCIFGITYEIDLTKPLGNRILNIQFNKRKIKPKQLFGVVTNNYRAAGGGNFPNINKFKTILDSTELYRNILIEKVKNTKVIDFTLEENWKILPIITPNKQTVYFESSLDSIPYHPPFLVLHSKDESLKKAKYRIDVTKF</sequence>
<dbReference type="NCBIfam" id="NF006938">
    <property type="entry name" value="PRK09420.1"/>
    <property type="match status" value="1"/>
</dbReference>
<dbReference type="Gene3D" id="3.90.780.10">
    <property type="entry name" value="5'-Nucleotidase, C-terminal domain"/>
    <property type="match status" value="1"/>
</dbReference>
<dbReference type="InterPro" id="IPR029052">
    <property type="entry name" value="Metallo-depent_PP-like"/>
</dbReference>
<evidence type="ECO:0000259" key="4">
    <source>
        <dbReference type="Pfam" id="PF02872"/>
    </source>
</evidence>
<dbReference type="AlphaFoldDB" id="A0A6N6VQT6"/>
<proteinExistence type="inferred from homology"/>
<evidence type="ECO:0000256" key="1">
    <source>
        <dbReference type="ARBA" id="ARBA00022729"/>
    </source>
</evidence>
<dbReference type="PANTHER" id="PTHR11575:SF6">
    <property type="entry name" value="2',3'-CYCLIC-NUCLEOTIDE 2'-PHOSPHODIESTERASE_3'-NUCLEOTIDASE"/>
    <property type="match status" value="1"/>
</dbReference>
<dbReference type="PANTHER" id="PTHR11575">
    <property type="entry name" value="5'-NUCLEOTIDASE-RELATED"/>
    <property type="match status" value="1"/>
</dbReference>
<dbReference type="GO" id="GO:0016787">
    <property type="term" value="F:hydrolase activity"/>
    <property type="evidence" value="ECO:0007669"/>
    <property type="project" value="UniProtKB-KW"/>
</dbReference>
<dbReference type="GO" id="GO:0030288">
    <property type="term" value="C:outer membrane-bounded periplasmic space"/>
    <property type="evidence" value="ECO:0007669"/>
    <property type="project" value="TreeGrafter"/>
</dbReference>
<evidence type="ECO:0000313" key="6">
    <source>
        <dbReference type="Proteomes" id="UP000437748"/>
    </source>
</evidence>
<dbReference type="EMBL" id="WFLM01000004">
    <property type="protein sequence ID" value="KAB8037702.1"/>
    <property type="molecule type" value="Genomic_DNA"/>
</dbReference>